<reference evidence="1" key="1">
    <citation type="submission" date="2022-09" db="EMBL/GenBank/DDBJ databases">
        <title>Complete genome sequence of Rossellomorea vietnamensis strain RL-WG62, a newly isolated PGPR with the potential for plant salinity stress alleviation.</title>
        <authorList>
            <person name="Ren L."/>
            <person name="Wang G."/>
            <person name="Hu H."/>
        </authorList>
    </citation>
    <scope>NUCLEOTIDE SEQUENCE</scope>
    <source>
        <strain evidence="1">RL-WG62</strain>
    </source>
</reference>
<accession>A0ACD4CDP3</accession>
<protein>
    <submittedName>
        <fullName evidence="1">VWA domain-containing protein</fullName>
    </submittedName>
</protein>
<dbReference type="Proteomes" id="UP001064027">
    <property type="component" value="Chromosome"/>
</dbReference>
<dbReference type="EMBL" id="CP104558">
    <property type="protein sequence ID" value="UXH46730.1"/>
    <property type="molecule type" value="Genomic_DNA"/>
</dbReference>
<evidence type="ECO:0000313" key="1">
    <source>
        <dbReference type="EMBL" id="UXH46730.1"/>
    </source>
</evidence>
<proteinExistence type="predicted"/>
<name>A0ACD4CDP3_9BACI</name>
<gene>
    <name evidence="1" type="ORF">N5C46_05840</name>
</gene>
<evidence type="ECO:0000313" key="2">
    <source>
        <dbReference type="Proteomes" id="UP001064027"/>
    </source>
</evidence>
<sequence>MYFFRKQYRALTVPSNLLWEEVMKEWQASPWFHRLQRNLLLLLQVLILSLLMFALVKPYTTEDLKKKDHVIILLDTSATMNASQGGVSHFELAKRDIHSLIKKSEGDITLLAVGNSITTVVSEESNDQVVFNRLKNISVTNDHEDMEKALRLGEALGKGSSSVVHVYSDSLFKADYKDETIHTPIRVHNSIPHPKNVSLTSFGVEKSGTAYKGVAVVENQSDELQSGTIVIYDDKKEVISNRLKIGAGKEAVIPLDELPSSPVLKAKIDFQDDYRGDDIITSVQATSKPAVLVLGEINPFLLKGFQSLGVNVKTIEENQLKTGDDIIVTTKEKWKELSIANPVLIIPGPSDKSTVLTTDMEVKGDDPLLKHVDFEKVFVEKAGSIGIKELDTAAQSGSVPLIQNGERNGAKMVVLNLHLTDTDFPLHPGFPIFLHNAYQHLSEDGGFIGYFQPGEGRTVPLAPGDWDIYSGDGEFIKKSDQGDWFKAPLAPGVYQAVQGDVTKYFSVVLDDREKKPGGEAFSLEPTEENGEEERETIPQTLSSWFLVLAILILFIEWEVYRRGNRV</sequence>
<keyword evidence="2" id="KW-1185">Reference proteome</keyword>
<organism evidence="1 2">
    <name type="scientific">Rossellomorea vietnamensis</name>
    <dbReference type="NCBI Taxonomy" id="218284"/>
    <lineage>
        <taxon>Bacteria</taxon>
        <taxon>Bacillati</taxon>
        <taxon>Bacillota</taxon>
        <taxon>Bacilli</taxon>
        <taxon>Bacillales</taxon>
        <taxon>Bacillaceae</taxon>
        <taxon>Rossellomorea</taxon>
    </lineage>
</organism>